<keyword evidence="2" id="KW-0812">Transmembrane</keyword>
<feature type="compositionally biased region" description="Basic and acidic residues" evidence="1">
    <location>
        <begin position="57"/>
        <end position="67"/>
    </location>
</feature>
<evidence type="ECO:0000256" key="2">
    <source>
        <dbReference type="SAM" id="Phobius"/>
    </source>
</evidence>
<evidence type="ECO:0000313" key="3">
    <source>
        <dbReference type="EMBL" id="KAL3524662.1"/>
    </source>
</evidence>
<protein>
    <submittedName>
        <fullName evidence="3">Uncharacterized protein</fullName>
    </submittedName>
</protein>
<feature type="transmembrane region" description="Helical" evidence="2">
    <location>
        <begin position="6"/>
        <end position="26"/>
    </location>
</feature>
<keyword evidence="4" id="KW-1185">Reference proteome</keyword>
<comment type="caution">
    <text evidence="3">The sequence shown here is derived from an EMBL/GenBank/DDBJ whole genome shotgun (WGS) entry which is preliminary data.</text>
</comment>
<gene>
    <name evidence="3" type="ORF">ACH5RR_013034</name>
</gene>
<dbReference type="AlphaFoldDB" id="A0ABD3A1J3"/>
<reference evidence="3 4" key="1">
    <citation type="submission" date="2024-11" db="EMBL/GenBank/DDBJ databases">
        <title>A near-complete genome assembly of Cinchona calisaya.</title>
        <authorList>
            <person name="Lian D.C."/>
            <person name="Zhao X.W."/>
            <person name="Wei L."/>
        </authorList>
    </citation>
    <scope>NUCLEOTIDE SEQUENCE [LARGE SCALE GENOMIC DNA]</scope>
    <source>
        <tissue evidence="3">Nenye</tissue>
    </source>
</reference>
<evidence type="ECO:0000313" key="4">
    <source>
        <dbReference type="Proteomes" id="UP001630127"/>
    </source>
</evidence>
<dbReference type="Proteomes" id="UP001630127">
    <property type="component" value="Unassembled WGS sequence"/>
</dbReference>
<sequence length="67" mass="7289">MMHLGIDTIPFPLIVPSASFFFFFFYDGAKTVIVPPTSFVFDDGAKAGPTGASRQPETNDKDTDLDS</sequence>
<evidence type="ECO:0000256" key="1">
    <source>
        <dbReference type="SAM" id="MobiDB-lite"/>
    </source>
</evidence>
<feature type="region of interest" description="Disordered" evidence="1">
    <location>
        <begin position="45"/>
        <end position="67"/>
    </location>
</feature>
<organism evidence="3 4">
    <name type="scientific">Cinchona calisaya</name>
    <dbReference type="NCBI Taxonomy" id="153742"/>
    <lineage>
        <taxon>Eukaryota</taxon>
        <taxon>Viridiplantae</taxon>
        <taxon>Streptophyta</taxon>
        <taxon>Embryophyta</taxon>
        <taxon>Tracheophyta</taxon>
        <taxon>Spermatophyta</taxon>
        <taxon>Magnoliopsida</taxon>
        <taxon>eudicotyledons</taxon>
        <taxon>Gunneridae</taxon>
        <taxon>Pentapetalae</taxon>
        <taxon>asterids</taxon>
        <taxon>lamiids</taxon>
        <taxon>Gentianales</taxon>
        <taxon>Rubiaceae</taxon>
        <taxon>Cinchonoideae</taxon>
        <taxon>Cinchoneae</taxon>
        <taxon>Cinchona</taxon>
    </lineage>
</organism>
<keyword evidence="2" id="KW-0472">Membrane</keyword>
<proteinExistence type="predicted"/>
<name>A0ABD3A1J3_9GENT</name>
<accession>A0ABD3A1J3</accession>
<dbReference type="EMBL" id="JBJUIK010000006">
    <property type="protein sequence ID" value="KAL3524662.1"/>
    <property type="molecule type" value="Genomic_DNA"/>
</dbReference>
<keyword evidence="2" id="KW-1133">Transmembrane helix</keyword>